<protein>
    <submittedName>
        <fullName evidence="1">DUF814 domain-containing protein</fullName>
    </submittedName>
</protein>
<keyword evidence="2" id="KW-1185">Reference proteome</keyword>
<dbReference type="AlphaFoldDB" id="A0A4U8TSC3"/>
<organism evidence="1 2">
    <name type="scientific">Helicobacter japonicus</name>
    <dbReference type="NCBI Taxonomy" id="425400"/>
    <lineage>
        <taxon>Bacteria</taxon>
        <taxon>Pseudomonadati</taxon>
        <taxon>Campylobacterota</taxon>
        <taxon>Epsilonproteobacteria</taxon>
        <taxon>Campylobacterales</taxon>
        <taxon>Helicobacteraceae</taxon>
        <taxon>Helicobacter</taxon>
    </lineage>
</organism>
<dbReference type="OrthoDB" id="9766163at2"/>
<sequence>MNLALLKGFCAYMQQMQTLISFKRKGDNLFMLVCEDTQGKRSRFYFDMTRAHSGIFISDKEIVGTKEFCAPFDIKLAQYTTRAYIESAQVDGDNRILQFFLAQKEHYKVQYSWLVCEFTGKHTNVILCDKDMVVCEALRHIPNHKSWREVRVGKVLLPLPQPANSISCENIEPQKVCALLELTYKEIYSKAKQNKKQQILKNLQMKQDTLKEHLAHLPKQGELIESALLYAHYGELIFSSLHLFSTKKIISDSVILQDINAQNVCVPLPACARDLQEAGNWYFTQSKKYNKKAQHLNKQREYLQEKIDFIASQIALVERFEDFGDVFALSHQKTQKSSNIGARENESFFVEGFKISIGRNAKENQKLLESAKADDIWLHIRDVPSAHMIIHCGKKMPSSTLLHKVAGILVGLYVGRKGAGDFVVDWTRRRFVKNAPGAQVVYAKHKSISYRVQNDNALTPLD</sequence>
<evidence type="ECO:0000313" key="2">
    <source>
        <dbReference type="Proteomes" id="UP000029707"/>
    </source>
</evidence>
<dbReference type="Gene3D" id="2.30.310.10">
    <property type="entry name" value="ibrinogen binding protein from staphylococcus aureus domain"/>
    <property type="match status" value="1"/>
</dbReference>
<name>A0A4U8TSC3_9HELI</name>
<accession>A0A4U8TSC3</accession>
<dbReference type="RefSeq" id="WP_052061139.1">
    <property type="nucleotide sequence ID" value="NZ_CAJUDB010000001.1"/>
</dbReference>
<comment type="caution">
    <text evidence="1">The sequence shown here is derived from an EMBL/GenBank/DDBJ whole genome shotgun (WGS) entry which is preliminary data.</text>
</comment>
<gene>
    <name evidence="1" type="ORF">LS65_002010</name>
</gene>
<dbReference type="Proteomes" id="UP000029707">
    <property type="component" value="Unassembled WGS sequence"/>
</dbReference>
<dbReference type="Pfam" id="PF05833">
    <property type="entry name" value="NFACT_N"/>
    <property type="match status" value="1"/>
</dbReference>
<dbReference type="EMBL" id="JRMQ02000002">
    <property type="protein sequence ID" value="TLE02725.1"/>
    <property type="molecule type" value="Genomic_DNA"/>
</dbReference>
<evidence type="ECO:0000313" key="1">
    <source>
        <dbReference type="EMBL" id="TLE02725.1"/>
    </source>
</evidence>
<proteinExistence type="predicted"/>
<reference evidence="1 2" key="1">
    <citation type="journal article" date="2014" name="Genome Announc.">
        <title>Draft genome sequences of eight enterohepatic helicobacter species isolated from both laboratory and wild rodents.</title>
        <authorList>
            <person name="Sheh A."/>
            <person name="Shen Z."/>
            <person name="Fox J.G."/>
        </authorList>
    </citation>
    <scope>NUCLEOTIDE SEQUENCE [LARGE SCALE GENOMIC DNA]</scope>
    <source>
        <strain evidence="1 2">MIT 01-6451</strain>
    </source>
</reference>